<keyword evidence="1" id="KW-0812">Transmembrane</keyword>
<keyword evidence="1" id="KW-0472">Membrane</keyword>
<dbReference type="Pfam" id="PF10756">
    <property type="entry name" value="bPH_6"/>
    <property type="match status" value="1"/>
</dbReference>
<keyword evidence="4" id="KW-1185">Reference proteome</keyword>
<proteinExistence type="predicted"/>
<dbReference type="RefSeq" id="WP_345045566.1">
    <property type="nucleotide sequence ID" value="NZ_BAABBA010000046.1"/>
</dbReference>
<accession>A0ABP6UP93</accession>
<organism evidence="3 4">
    <name type="scientific">Georgenia daeguensis</name>
    <dbReference type="NCBI Taxonomy" id="908355"/>
    <lineage>
        <taxon>Bacteria</taxon>
        <taxon>Bacillati</taxon>
        <taxon>Actinomycetota</taxon>
        <taxon>Actinomycetes</taxon>
        <taxon>Micrococcales</taxon>
        <taxon>Bogoriellaceae</taxon>
        <taxon>Georgenia</taxon>
    </lineage>
</organism>
<dbReference type="InterPro" id="IPR019692">
    <property type="entry name" value="CFP-6_PH"/>
</dbReference>
<keyword evidence="1" id="KW-1133">Transmembrane helix</keyword>
<evidence type="ECO:0000313" key="3">
    <source>
        <dbReference type="EMBL" id="GAA3513583.1"/>
    </source>
</evidence>
<evidence type="ECO:0000259" key="2">
    <source>
        <dbReference type="Pfam" id="PF10756"/>
    </source>
</evidence>
<name>A0ABP6UP93_9MICO</name>
<evidence type="ECO:0000256" key="1">
    <source>
        <dbReference type="SAM" id="Phobius"/>
    </source>
</evidence>
<protein>
    <recommendedName>
        <fullName evidence="2">Low molecular weight protein antigen 6 PH domain-containing protein</fullName>
    </recommendedName>
</protein>
<dbReference type="EMBL" id="BAABBA010000046">
    <property type="protein sequence ID" value="GAA3513583.1"/>
    <property type="molecule type" value="Genomic_DNA"/>
</dbReference>
<feature type="domain" description="Low molecular weight protein antigen 6 PH" evidence="2">
    <location>
        <begin position="96"/>
        <end position="144"/>
    </location>
</feature>
<reference evidence="4" key="1">
    <citation type="journal article" date="2019" name="Int. J. Syst. Evol. Microbiol.">
        <title>The Global Catalogue of Microorganisms (GCM) 10K type strain sequencing project: providing services to taxonomists for standard genome sequencing and annotation.</title>
        <authorList>
            <consortium name="The Broad Institute Genomics Platform"/>
            <consortium name="The Broad Institute Genome Sequencing Center for Infectious Disease"/>
            <person name="Wu L."/>
            <person name="Ma J."/>
        </authorList>
    </citation>
    <scope>NUCLEOTIDE SEQUENCE [LARGE SCALE GENOMIC DNA]</scope>
    <source>
        <strain evidence="4">JCM 17459</strain>
    </source>
</reference>
<dbReference type="Proteomes" id="UP001499841">
    <property type="component" value="Unassembled WGS sequence"/>
</dbReference>
<comment type="caution">
    <text evidence="3">The sequence shown here is derived from an EMBL/GenBank/DDBJ whole genome shotgun (WGS) entry which is preliminary data.</text>
</comment>
<feature type="transmembrane region" description="Helical" evidence="1">
    <location>
        <begin position="44"/>
        <end position="64"/>
    </location>
</feature>
<gene>
    <name evidence="3" type="ORF">GCM10022262_41690</name>
</gene>
<feature type="transmembrane region" description="Helical" evidence="1">
    <location>
        <begin position="71"/>
        <end position="94"/>
    </location>
</feature>
<evidence type="ECO:0000313" key="4">
    <source>
        <dbReference type="Proteomes" id="UP001499841"/>
    </source>
</evidence>
<sequence length="169" mass="19156">MRNDGDPAALRATMTGMGGADGGDNRGLLPPRESWHHILWRPMVYFYTVCSVVSLVLAISWIFARGRDSPSYVFVSFCFVSLFVMFGFGAWAFYKTRIEADLNGLHLITVVRSKTFPWTDVAEIRPRNTKRFKRWLVLVTHGGKVIDLPLDVEHLPEVRRWQAAAAGTQ</sequence>